<keyword evidence="19" id="KW-0464">Manganese</keyword>
<evidence type="ECO:0000256" key="5">
    <source>
        <dbReference type="ARBA" id="ARBA00022679"/>
    </source>
</evidence>
<dbReference type="EC" id="2.7.10.1" evidence="3"/>
<evidence type="ECO:0000256" key="9">
    <source>
        <dbReference type="ARBA" id="ARBA00022729"/>
    </source>
</evidence>
<feature type="compositionally biased region" description="Low complexity" evidence="21">
    <location>
        <begin position="799"/>
        <end position="813"/>
    </location>
</feature>
<feature type="region of interest" description="Disordered" evidence="21">
    <location>
        <begin position="946"/>
        <end position="979"/>
    </location>
</feature>
<dbReference type="GO" id="GO:0007169">
    <property type="term" value="P:cell surface receptor protein tyrosine kinase signaling pathway"/>
    <property type="evidence" value="ECO:0007669"/>
    <property type="project" value="TreeGrafter"/>
</dbReference>
<dbReference type="Gene3D" id="3.30.200.20">
    <property type="entry name" value="Phosphorylase Kinase, domain 1"/>
    <property type="match status" value="1"/>
</dbReference>
<dbReference type="PROSITE" id="PS50011">
    <property type="entry name" value="PROTEIN_KINASE_DOM"/>
    <property type="match status" value="1"/>
</dbReference>
<dbReference type="InterPro" id="IPR013783">
    <property type="entry name" value="Ig-like_fold"/>
</dbReference>
<dbReference type="GO" id="GO:0046872">
    <property type="term" value="F:metal ion binding"/>
    <property type="evidence" value="ECO:0007669"/>
    <property type="project" value="UniProtKB-KW"/>
</dbReference>
<keyword evidence="18" id="KW-0325">Glycoprotein</keyword>
<feature type="domain" description="Fibronectin type-III" evidence="24">
    <location>
        <begin position="1043"/>
        <end position="1141"/>
    </location>
</feature>
<evidence type="ECO:0000313" key="25">
    <source>
        <dbReference type="EMBL" id="JAP43088.1"/>
    </source>
</evidence>
<evidence type="ECO:0000256" key="1">
    <source>
        <dbReference type="ARBA" id="ARBA00004308"/>
    </source>
</evidence>
<gene>
    <name evidence="25" type="primary">IGF1R</name>
    <name evidence="25" type="ORF">TR151013</name>
</gene>
<dbReference type="Gene3D" id="3.80.20.20">
    <property type="entry name" value="Receptor L-domain"/>
    <property type="match status" value="2"/>
</dbReference>
<keyword evidence="11" id="KW-0547">Nucleotide-binding</keyword>
<organism evidence="25">
    <name type="scientific">Schistocephalus solidus</name>
    <name type="common">Tapeworm</name>
    <dbReference type="NCBI Taxonomy" id="70667"/>
    <lineage>
        <taxon>Eukaryota</taxon>
        <taxon>Metazoa</taxon>
        <taxon>Spiralia</taxon>
        <taxon>Lophotrochozoa</taxon>
        <taxon>Platyhelminthes</taxon>
        <taxon>Cestoda</taxon>
        <taxon>Eucestoda</taxon>
        <taxon>Diphyllobothriidea</taxon>
        <taxon>Diphyllobothriidae</taxon>
        <taxon>Schistocephalus</taxon>
    </lineage>
</organism>
<evidence type="ECO:0000256" key="11">
    <source>
        <dbReference type="ARBA" id="ARBA00022741"/>
    </source>
</evidence>
<dbReference type="SUPFAM" id="SSF49265">
    <property type="entry name" value="Fibronectin type III"/>
    <property type="match status" value="2"/>
</dbReference>
<evidence type="ECO:0000256" key="8">
    <source>
        <dbReference type="ARBA" id="ARBA00022723"/>
    </source>
</evidence>
<feature type="region of interest" description="Disordered" evidence="21">
    <location>
        <begin position="1006"/>
        <end position="1027"/>
    </location>
</feature>
<dbReference type="FunFam" id="1.10.510.10:FF:001512">
    <property type="entry name" value="Receptor tyrosine-protein kinase erbB-2"/>
    <property type="match status" value="1"/>
</dbReference>
<dbReference type="PRINTS" id="PR00109">
    <property type="entry name" value="TYRKINASE"/>
</dbReference>
<keyword evidence="13" id="KW-0067">ATP-binding</keyword>
<dbReference type="SUPFAM" id="SSF57184">
    <property type="entry name" value="Growth factor receptor domain"/>
    <property type="match status" value="1"/>
</dbReference>
<dbReference type="PROSITE" id="PS00109">
    <property type="entry name" value="PROTEIN_KINASE_TYR"/>
    <property type="match status" value="1"/>
</dbReference>
<evidence type="ECO:0000256" key="3">
    <source>
        <dbReference type="ARBA" id="ARBA00011902"/>
    </source>
</evidence>
<proteinExistence type="predicted"/>
<keyword evidence="10" id="KW-0677">Repeat</keyword>
<evidence type="ECO:0000256" key="4">
    <source>
        <dbReference type="ARBA" id="ARBA00022553"/>
    </source>
</evidence>
<dbReference type="SMART" id="SM00261">
    <property type="entry name" value="FU"/>
    <property type="match status" value="1"/>
</dbReference>
<sequence length="1659" mass="183001">MIRRLPIYLTFLFIYLSVTRILYCVAQCKVSSLFMHQECPTIILDLSIPNAIEPALNCTVINGNLIITHLSHTQCREGGLSLRSLVEILGTLTVEHSSCHGDLSFFLPNLAAIHGLSLFSPYVEVPGLPDLPPYAILIHHTALSGIGLVCLRVLGHRGALLLDNPQMCYVDTVGWHLLIPSVLNTPNFYINISSDGPHPQPAVAEKKDILMKAGLYEMCANPCPPGCERAFVDHLPRTFCWSRTHCQPVCAPECAVLSRSCHIKNTNLCCHQQCLGGCSGPSAQDCLVCRNFQHNGTCIESCPPNFYGLFGRHCVTKESCLAMPVPAELLRNPSEYNRPHTVLKRFAIHGSNCIPICPDGFHRSSSSGVCSPCVGNCKDNSRDCGDIIIYQQSDIASAMGCVTARSVLISLRTGQDDLRSLLVEAFSQLRVIHRSLRIIRSDALLSLSFLRHLTDIYGREAPVSDSALQNPSMGPNITALEVTWNGNLDDVLPTPINNSFTSEKLVIHSGSVEFSVNSKLCPDIIMRFLRERVVLGRELMPSELYLITTSNGEHALCKAVPLNVIVADTFQTSVFLHVEHIAWNDPRQVLPAIISYGRRETQESTFDFQERTFCDSAWNEVELNCRPPTKSLQALSSSPRINTTGKGSQEPDMLTCTLDSLSPATSYSAFITIATLSKHEGARSQRFHFTTKPATPSPPTALRAVSAGPASIQLSWQPPQRPNGEVVEYHISHWRMSLEKSDFLTRDACYGSSLQPLNGMSSQTGGPIWSVSQHLSEQCHSEFCCSSEAADETVECPDSSSLESHSRSSSRSALIEEEQQRREMIRFEDELHKIILIPRDLLDFILDFAFEEPHPIAQPFQLAGPREQPAFATSKVRIRRETGSGSGSISSRAPATGTIRVAVSDLRVGASADSTKTLTYIVGKLEHFTEYLFLISACHEPHDELGNPVFPSNRSDDYDDEVSLSPGSSDSHNTWCSPPVRISQRTQAIRYADEIDSRSLRALTPDARLSSMTNQTLPADSNEKAGVGQSESFIIGSQEAQRQPEADGPPPSNKQSVTLFWLEPCSPNGLILYYWLQYRRIEKTDLESSNSTPPSTVPWFTICVPPQYYKQQPKAAALTNATVVHLPPDDPVFGVSSSLPPPIRSAMEPPYLPSDLLCRTAAPPKIVFTDLPFLRPGFYEWQIMAVSLAGNGSWTDSHFFEVHDSRPESLSRTLKPAHLSSILLVTLFLVGTVVGFAVWFDYRARKRRLNALLSQNAEYLQSLLLDRFSDEWEVDPKDLTYDADAAIGHGSFGMVFRGRLTRLTTPAAEYLQVPLASAGPGGNKALKLERSSSNAGETTVDKGHSLATRYSVLLTLLRGHFSHLTKKTSSPPHAIGVDVAVKVLSPGSTLEDVREFLSEASHMKQFSCNHIVRLLGIVSKQVLLRRQPIVIMELMEHGDLATYLRQRMAQDDYSEGCIAPELAIKWAAEIADGMAYLSFKGFVHRDLAARNCLVGSTLTVKIGDFGLTRDISDNHYYRKQGRARLPVRWMAPEALLEAYFTSKSDVWSYGVVLWEIATFAALPFSGLSHEEVISLVTSGGHLGKQGWPPRFPPVLLHIMSLCWRTDKCLRPSFGDILHLLKGHLSDTFLAASYFFGGGSASDAEADVTVDSSPETAVDA</sequence>
<evidence type="ECO:0000256" key="16">
    <source>
        <dbReference type="ARBA" id="ARBA00023137"/>
    </source>
</evidence>
<dbReference type="SUPFAM" id="SSF52058">
    <property type="entry name" value="L domain-like"/>
    <property type="match status" value="2"/>
</dbReference>
<dbReference type="GO" id="GO:0050793">
    <property type="term" value="P:regulation of developmental process"/>
    <property type="evidence" value="ECO:0007669"/>
    <property type="project" value="UniProtKB-ARBA"/>
</dbReference>
<dbReference type="Pfam" id="PF07714">
    <property type="entry name" value="PK_Tyr_Ser-Thr"/>
    <property type="match status" value="1"/>
</dbReference>
<reference evidence="25" key="1">
    <citation type="submission" date="2016-01" db="EMBL/GenBank/DDBJ databases">
        <title>Reference transcriptome for the parasite Schistocephalus solidus: insights into the molecular evolution of parasitism.</title>
        <authorList>
            <person name="Hebert F.O."/>
            <person name="Grambauer S."/>
            <person name="Barber I."/>
            <person name="Landry C.R."/>
            <person name="Aubin-Horth N."/>
        </authorList>
    </citation>
    <scope>NUCLEOTIDE SEQUENCE</scope>
</reference>
<dbReference type="InterPro" id="IPR000494">
    <property type="entry name" value="Rcpt_L-dom"/>
</dbReference>
<dbReference type="InterPro" id="IPR008266">
    <property type="entry name" value="Tyr_kinase_AS"/>
</dbReference>
<feature type="domain" description="Fibronectin type-III" evidence="24">
    <location>
        <begin position="698"/>
        <end position="799"/>
    </location>
</feature>
<evidence type="ECO:0000256" key="13">
    <source>
        <dbReference type="ARBA" id="ARBA00022840"/>
    </source>
</evidence>
<evidence type="ECO:0000256" key="18">
    <source>
        <dbReference type="ARBA" id="ARBA00023180"/>
    </source>
</evidence>
<dbReference type="InterPro" id="IPR001245">
    <property type="entry name" value="Ser-Thr/Tyr_kinase_cat_dom"/>
</dbReference>
<comment type="catalytic activity">
    <reaction evidence="20">
        <text>L-tyrosyl-[protein] + ATP = O-phospho-L-tyrosyl-[protein] + ADP + H(+)</text>
        <dbReference type="Rhea" id="RHEA:10596"/>
        <dbReference type="Rhea" id="RHEA-COMP:10136"/>
        <dbReference type="Rhea" id="RHEA-COMP:20101"/>
        <dbReference type="ChEBI" id="CHEBI:15378"/>
        <dbReference type="ChEBI" id="CHEBI:30616"/>
        <dbReference type="ChEBI" id="CHEBI:46858"/>
        <dbReference type="ChEBI" id="CHEBI:61978"/>
        <dbReference type="ChEBI" id="CHEBI:456216"/>
        <dbReference type="EC" id="2.7.10.1"/>
    </reaction>
</comment>
<dbReference type="InterPro" id="IPR006212">
    <property type="entry name" value="Furin_repeat"/>
</dbReference>
<keyword evidence="7 22" id="KW-0812">Transmembrane</keyword>
<feature type="region of interest" description="Disordered" evidence="21">
    <location>
        <begin position="796"/>
        <end position="815"/>
    </location>
</feature>
<dbReference type="InterPro" id="IPR050122">
    <property type="entry name" value="RTK"/>
</dbReference>
<evidence type="ECO:0000256" key="6">
    <source>
        <dbReference type="ARBA" id="ARBA00022685"/>
    </source>
</evidence>
<keyword evidence="4" id="KW-0597">Phosphoprotein</keyword>
<evidence type="ECO:0000259" key="23">
    <source>
        <dbReference type="PROSITE" id="PS50011"/>
    </source>
</evidence>
<keyword evidence="14 22" id="KW-1133">Transmembrane helix</keyword>
<keyword evidence="17 25" id="KW-0675">Receptor</keyword>
<dbReference type="InterPro" id="IPR011009">
    <property type="entry name" value="Kinase-like_dom_sf"/>
</dbReference>
<dbReference type="CDD" id="cd00064">
    <property type="entry name" value="FU"/>
    <property type="match status" value="1"/>
</dbReference>
<evidence type="ECO:0000259" key="24">
    <source>
        <dbReference type="PROSITE" id="PS50853"/>
    </source>
</evidence>
<keyword evidence="5" id="KW-0808">Transferase</keyword>
<feature type="transmembrane region" description="Helical" evidence="22">
    <location>
        <begin position="1219"/>
        <end position="1240"/>
    </location>
</feature>
<dbReference type="InterPro" id="IPR036116">
    <property type="entry name" value="FN3_sf"/>
</dbReference>
<dbReference type="Gene3D" id="2.10.220.10">
    <property type="entry name" value="Hormone Receptor, Insulin-like Growth Factor Receptor 1, Chain A, domain 2"/>
    <property type="match status" value="2"/>
</dbReference>
<dbReference type="Gene3D" id="1.10.510.10">
    <property type="entry name" value="Transferase(Phosphotransferase) domain 1"/>
    <property type="match status" value="1"/>
</dbReference>
<dbReference type="SMART" id="SM00219">
    <property type="entry name" value="TyrKc"/>
    <property type="match status" value="1"/>
</dbReference>
<dbReference type="GO" id="GO:0004714">
    <property type="term" value="F:transmembrane receptor protein tyrosine kinase activity"/>
    <property type="evidence" value="ECO:0007669"/>
    <property type="project" value="UniProtKB-EC"/>
</dbReference>
<dbReference type="PROSITE" id="PS50853">
    <property type="entry name" value="FN3"/>
    <property type="match status" value="2"/>
</dbReference>
<dbReference type="GO" id="GO:0012505">
    <property type="term" value="C:endomembrane system"/>
    <property type="evidence" value="ECO:0007669"/>
    <property type="project" value="UniProtKB-SubCell"/>
</dbReference>
<dbReference type="GO" id="GO:0030182">
    <property type="term" value="P:neuron differentiation"/>
    <property type="evidence" value="ECO:0007669"/>
    <property type="project" value="UniProtKB-ARBA"/>
</dbReference>
<dbReference type="GO" id="GO:0005886">
    <property type="term" value="C:plasma membrane"/>
    <property type="evidence" value="ECO:0007669"/>
    <property type="project" value="TreeGrafter"/>
</dbReference>
<evidence type="ECO:0000256" key="19">
    <source>
        <dbReference type="ARBA" id="ARBA00023211"/>
    </source>
</evidence>
<dbReference type="InterPro" id="IPR009030">
    <property type="entry name" value="Growth_fac_rcpt_cys_sf"/>
</dbReference>
<dbReference type="InterPro" id="IPR000719">
    <property type="entry name" value="Prot_kinase_dom"/>
</dbReference>
<keyword evidence="12" id="KW-0418">Kinase</keyword>
<dbReference type="GO" id="GO:0048468">
    <property type="term" value="P:cell development"/>
    <property type="evidence" value="ECO:0007669"/>
    <property type="project" value="UniProtKB-ARBA"/>
</dbReference>
<keyword evidence="9" id="KW-0732">Signal</keyword>
<dbReference type="GO" id="GO:0005524">
    <property type="term" value="F:ATP binding"/>
    <property type="evidence" value="ECO:0007669"/>
    <property type="project" value="UniProtKB-KW"/>
</dbReference>
<dbReference type="SUPFAM" id="SSF56112">
    <property type="entry name" value="Protein kinase-like (PK-like)"/>
    <property type="match status" value="1"/>
</dbReference>
<dbReference type="Pfam" id="PF01030">
    <property type="entry name" value="Recep_L_domain"/>
    <property type="match status" value="1"/>
</dbReference>
<keyword evidence="16" id="KW-0829">Tyrosine-protein kinase</keyword>
<dbReference type="PANTHER" id="PTHR24416:SF525">
    <property type="entry name" value="INSULIN-LIKE RECEPTOR"/>
    <property type="match status" value="1"/>
</dbReference>
<dbReference type="GO" id="GO:0043235">
    <property type="term" value="C:receptor complex"/>
    <property type="evidence" value="ECO:0007669"/>
    <property type="project" value="TreeGrafter"/>
</dbReference>
<feature type="compositionally biased region" description="Polar residues" evidence="21">
    <location>
        <begin position="965"/>
        <end position="976"/>
    </location>
</feature>
<evidence type="ECO:0000256" key="22">
    <source>
        <dbReference type="SAM" id="Phobius"/>
    </source>
</evidence>
<dbReference type="CDD" id="cd00063">
    <property type="entry name" value="FN3"/>
    <property type="match status" value="1"/>
</dbReference>
<evidence type="ECO:0000256" key="15">
    <source>
        <dbReference type="ARBA" id="ARBA00023136"/>
    </source>
</evidence>
<dbReference type="InterPro" id="IPR006211">
    <property type="entry name" value="Furin-like_Cys-rich_dom"/>
</dbReference>
<evidence type="ECO:0000256" key="17">
    <source>
        <dbReference type="ARBA" id="ARBA00023170"/>
    </source>
</evidence>
<evidence type="ECO:0000256" key="7">
    <source>
        <dbReference type="ARBA" id="ARBA00022692"/>
    </source>
</evidence>
<dbReference type="SMART" id="SM00060">
    <property type="entry name" value="FN3"/>
    <property type="match status" value="3"/>
</dbReference>
<name>A0A0X3NU32_SCHSO</name>
<dbReference type="InterPro" id="IPR020635">
    <property type="entry name" value="Tyr_kinase_cat_dom"/>
</dbReference>
<evidence type="ECO:0000256" key="10">
    <source>
        <dbReference type="ARBA" id="ARBA00022737"/>
    </source>
</evidence>
<feature type="domain" description="Protein kinase" evidence="23">
    <location>
        <begin position="1281"/>
        <end position="1629"/>
    </location>
</feature>
<dbReference type="PANTHER" id="PTHR24416">
    <property type="entry name" value="TYROSINE-PROTEIN KINASE RECEPTOR"/>
    <property type="match status" value="1"/>
</dbReference>
<evidence type="ECO:0000256" key="14">
    <source>
        <dbReference type="ARBA" id="ARBA00022989"/>
    </source>
</evidence>
<dbReference type="EMBL" id="GEEE01020137">
    <property type="protein sequence ID" value="JAP43088.1"/>
    <property type="molecule type" value="Transcribed_RNA"/>
</dbReference>
<keyword evidence="6" id="KW-0165">Cleavage on pair of basic residues</keyword>
<comment type="subcellular location">
    <subcellularLocation>
        <location evidence="1">Endomembrane system</location>
    </subcellularLocation>
    <subcellularLocation>
        <location evidence="2">Membrane</location>
        <topology evidence="2">Single-pass type I membrane protein</topology>
    </subcellularLocation>
</comment>
<dbReference type="Pfam" id="PF00757">
    <property type="entry name" value="Furin-like"/>
    <property type="match status" value="1"/>
</dbReference>
<keyword evidence="15 22" id="KW-0472">Membrane</keyword>
<dbReference type="InterPro" id="IPR003961">
    <property type="entry name" value="FN3_dom"/>
</dbReference>
<accession>A0A0X3NU32</accession>
<evidence type="ECO:0000256" key="21">
    <source>
        <dbReference type="SAM" id="MobiDB-lite"/>
    </source>
</evidence>
<evidence type="ECO:0000256" key="12">
    <source>
        <dbReference type="ARBA" id="ARBA00022777"/>
    </source>
</evidence>
<dbReference type="Gene3D" id="2.60.40.10">
    <property type="entry name" value="Immunoglobulins"/>
    <property type="match status" value="3"/>
</dbReference>
<evidence type="ECO:0000256" key="2">
    <source>
        <dbReference type="ARBA" id="ARBA00004479"/>
    </source>
</evidence>
<dbReference type="InterPro" id="IPR036941">
    <property type="entry name" value="Rcpt_L-dom_sf"/>
</dbReference>
<evidence type="ECO:0000256" key="20">
    <source>
        <dbReference type="ARBA" id="ARBA00051243"/>
    </source>
</evidence>
<protein>
    <recommendedName>
        <fullName evidence="3">receptor protein-tyrosine kinase</fullName>
        <ecNumber evidence="3">2.7.10.1</ecNumber>
    </recommendedName>
</protein>
<feature type="compositionally biased region" description="Polar residues" evidence="21">
    <location>
        <begin position="1010"/>
        <end position="1019"/>
    </location>
</feature>
<keyword evidence="8" id="KW-0479">Metal-binding</keyword>